<dbReference type="InterPro" id="IPR001648">
    <property type="entry name" value="Ribosomal_bS18"/>
</dbReference>
<dbReference type="SUPFAM" id="SSF46911">
    <property type="entry name" value="Ribosomal protein S18"/>
    <property type="match status" value="1"/>
</dbReference>
<evidence type="ECO:0000256" key="1">
    <source>
        <dbReference type="ARBA" id="ARBA00022980"/>
    </source>
</evidence>
<evidence type="ECO:0000313" key="4">
    <source>
        <dbReference type="WBParaSite" id="TMUE_0000002459.1"/>
    </source>
</evidence>
<evidence type="ECO:0000256" key="2">
    <source>
        <dbReference type="ARBA" id="ARBA00023274"/>
    </source>
</evidence>
<dbReference type="Proteomes" id="UP000046395">
    <property type="component" value="Unassembled WGS sequence"/>
</dbReference>
<dbReference type="GO" id="GO:0005763">
    <property type="term" value="C:mitochondrial small ribosomal subunit"/>
    <property type="evidence" value="ECO:0007669"/>
    <property type="project" value="TreeGrafter"/>
</dbReference>
<dbReference type="GO" id="GO:0070181">
    <property type="term" value="F:small ribosomal subunit rRNA binding"/>
    <property type="evidence" value="ECO:0007669"/>
    <property type="project" value="TreeGrafter"/>
</dbReference>
<name>A0A5S6Q5M8_TRIMR</name>
<dbReference type="Gene3D" id="4.10.640.10">
    <property type="entry name" value="Ribosomal protein S18"/>
    <property type="match status" value="1"/>
</dbReference>
<dbReference type="GO" id="GO:0032543">
    <property type="term" value="P:mitochondrial translation"/>
    <property type="evidence" value="ECO:0007669"/>
    <property type="project" value="TreeGrafter"/>
</dbReference>
<protein>
    <submittedName>
        <fullName evidence="4 5">28S ribosomal protein S18a, mitochondrial</fullName>
    </submittedName>
</protein>
<reference evidence="3" key="2">
    <citation type="submission" date="2014-03" db="EMBL/GenBank/DDBJ databases">
        <title>The whipworm genome and dual-species transcriptomics of an intimate host-pathogen interaction.</title>
        <authorList>
            <person name="Foth B.J."/>
            <person name="Tsai I.J."/>
            <person name="Reid A.J."/>
            <person name="Bancroft A.J."/>
            <person name="Nichol S."/>
            <person name="Tracey A."/>
            <person name="Holroyd N."/>
            <person name="Cotton J.A."/>
            <person name="Stanley E.J."/>
            <person name="Zarowiecki M."/>
            <person name="Liu J.Z."/>
            <person name="Huckvale T."/>
            <person name="Cooper P.J."/>
            <person name="Grencis R.K."/>
            <person name="Berriman M."/>
        </authorList>
    </citation>
    <scope>NUCLEOTIDE SEQUENCE [LARGE SCALE GENOMIC DNA]</scope>
    <source>
        <strain evidence="3">Edinburgh</strain>
    </source>
</reference>
<dbReference type="AlphaFoldDB" id="A0A5S6Q5M8"/>
<dbReference type="PANTHER" id="PTHR13479:SF66">
    <property type="entry name" value="LARGE RIBOSOMAL SUBUNIT PROTEIN ML66"/>
    <property type="match status" value="1"/>
</dbReference>
<dbReference type="PANTHER" id="PTHR13479">
    <property type="entry name" value="30S RIBOSOMAL PROTEIN S18"/>
    <property type="match status" value="1"/>
</dbReference>
<accession>A0A5S6Q5M8</accession>
<evidence type="ECO:0000313" key="5">
    <source>
        <dbReference type="WBParaSite" id="TMUE_2000009527.1"/>
    </source>
</evidence>
<dbReference type="WBParaSite" id="TMUE_0000002459.1">
    <property type="protein sequence ID" value="TMUE_0000002459.1"/>
    <property type="gene ID" value="WBGene00298298"/>
</dbReference>
<dbReference type="STRING" id="70415.A0A5S6Q5M8"/>
<dbReference type="GO" id="GO:0003735">
    <property type="term" value="F:structural constituent of ribosome"/>
    <property type="evidence" value="ECO:0007669"/>
    <property type="project" value="InterPro"/>
</dbReference>
<proteinExistence type="predicted"/>
<reference evidence="3" key="1">
    <citation type="submission" date="2013-11" db="EMBL/GenBank/DDBJ databases">
        <authorList>
            <person name="Aslett M."/>
        </authorList>
    </citation>
    <scope>NUCLEOTIDE SEQUENCE [LARGE SCALE GENOMIC DNA]</scope>
    <source>
        <strain evidence="3">Edinburgh</strain>
    </source>
</reference>
<dbReference type="WBParaSite" id="TMUE_2000009527.1">
    <property type="protein sequence ID" value="TMUE_2000009527.1"/>
    <property type="gene ID" value="WBGene00286935"/>
</dbReference>
<keyword evidence="3" id="KW-1185">Reference proteome</keyword>
<sequence>MHNLPCLVGLTSSRIVAWRIPARSVRKIVEKVEGNVTRVHGELVQSDRAKRMLPPSGPSNGCPLCRLGLELTFMDVLILRQFMRNDGTVLPQKVTGLCGRQQQIVERLVMQAHWSGLFPTLKPKDFDYKEASEGYKKYNRYWNKHWDMYSRKLTVKPGSFYYIKRY</sequence>
<keyword evidence="1" id="KW-0689">Ribosomal protein</keyword>
<dbReference type="Pfam" id="PF01084">
    <property type="entry name" value="Ribosomal_S18"/>
    <property type="match status" value="1"/>
</dbReference>
<evidence type="ECO:0000313" key="3">
    <source>
        <dbReference type="Proteomes" id="UP000046395"/>
    </source>
</evidence>
<reference evidence="4 5" key="3">
    <citation type="submission" date="2019-12" db="UniProtKB">
        <authorList>
            <consortium name="WormBaseParasite"/>
        </authorList>
    </citation>
    <scope>IDENTIFICATION</scope>
</reference>
<keyword evidence="2" id="KW-0687">Ribonucleoprotein</keyword>
<dbReference type="InterPro" id="IPR036870">
    <property type="entry name" value="Ribosomal_bS18_sf"/>
</dbReference>
<organism evidence="3 4">
    <name type="scientific">Trichuris muris</name>
    <name type="common">Mouse whipworm</name>
    <dbReference type="NCBI Taxonomy" id="70415"/>
    <lineage>
        <taxon>Eukaryota</taxon>
        <taxon>Metazoa</taxon>
        <taxon>Ecdysozoa</taxon>
        <taxon>Nematoda</taxon>
        <taxon>Enoplea</taxon>
        <taxon>Dorylaimia</taxon>
        <taxon>Trichinellida</taxon>
        <taxon>Trichuridae</taxon>
        <taxon>Trichuris</taxon>
    </lineage>
</organism>